<accession>A0A1Q2U356</accession>
<sequence>MTDQEFKPYHADASDQTVKGILQQLFEANRKDEEDPSQRNLVSSIQQLRGLILDNATAAYLKRPNDPKLLDALNSLVGALEKSVRDDRKEAERNKDREENRASFNQMIEALGSLNNMEIQLPTWGEGSFIINMDAELDELLADQPKIREDELVQGQVYLDFDGEAVS</sequence>
<keyword evidence="2" id="KW-1185">Reference proteome</keyword>
<dbReference type="Proteomes" id="UP000221243">
    <property type="component" value="Segment"/>
</dbReference>
<name>A0A1Q2U356_9CAUD</name>
<evidence type="ECO:0000313" key="1">
    <source>
        <dbReference type="EMBL" id="BAW98408.1"/>
    </source>
</evidence>
<proteinExistence type="predicted"/>
<organism evidence="1 2">
    <name type="scientific">Vibrio phage pTD1</name>
    <dbReference type="NCBI Taxonomy" id="1938577"/>
    <lineage>
        <taxon>Viruses</taxon>
        <taxon>Duplodnaviria</taxon>
        <taxon>Heunggongvirae</taxon>
        <taxon>Uroviricota</taxon>
        <taxon>Caudoviricetes</taxon>
        <taxon>Chimalliviridae</taxon>
        <taxon>Gorgonvirinae</taxon>
        <taxon>Tidunavirus</taxon>
        <taxon>Tidunavirus pTD1</taxon>
    </lineage>
</organism>
<dbReference type="RefSeq" id="YP_009599486.1">
    <property type="nucleotide sequence ID" value="NC_041916.1"/>
</dbReference>
<evidence type="ECO:0000313" key="2">
    <source>
        <dbReference type="Proteomes" id="UP000221243"/>
    </source>
</evidence>
<dbReference type="EMBL" id="AP017972">
    <property type="protein sequence ID" value="BAW98408.1"/>
    <property type="molecule type" value="Genomic_DNA"/>
</dbReference>
<dbReference type="OrthoDB" id="13916at10239"/>
<dbReference type="KEGG" id="vg:40075215"/>
<dbReference type="GeneID" id="40075215"/>
<protein>
    <submittedName>
        <fullName evidence="1">Phage protein</fullName>
    </submittedName>
</protein>
<reference evidence="1 2" key="1">
    <citation type="submission" date="2017-01" db="EMBL/GenBank/DDBJ databases">
        <title>Complete Genome Sequence of Vibrio Parahaemolyticus Bacteriophage pTD1.</title>
        <authorList>
            <person name="Midorikawa Y."/>
            <person name="Sano M."/>
        </authorList>
    </citation>
    <scope>NUCLEOTIDE SEQUENCE [LARGE SCALE GENOMIC DNA]</scope>
    <source>
        <strain evidence="1">PTD1</strain>
    </source>
</reference>